<dbReference type="AlphaFoldDB" id="A0A1F5R4P6"/>
<dbReference type="FunFam" id="3.40.50.2020:FF:000006">
    <property type="entry name" value="Hypoxanthine phosphoribosyltransferase"/>
    <property type="match status" value="1"/>
</dbReference>
<accession>A0A1F5R4P6</accession>
<evidence type="ECO:0000256" key="4">
    <source>
        <dbReference type="ARBA" id="ARBA00008391"/>
    </source>
</evidence>
<dbReference type="InterPro" id="IPR005904">
    <property type="entry name" value="Hxn_phspho_trans"/>
</dbReference>
<dbReference type="GO" id="GO:0006178">
    <property type="term" value="P:guanine salvage"/>
    <property type="evidence" value="ECO:0007669"/>
    <property type="project" value="TreeGrafter"/>
</dbReference>
<dbReference type="PANTHER" id="PTHR43340:SF1">
    <property type="entry name" value="HYPOXANTHINE PHOSPHORIBOSYLTRANSFERASE"/>
    <property type="match status" value="1"/>
</dbReference>
<keyword evidence="7 15" id="KW-0328">Glycosyltransferase</keyword>
<evidence type="ECO:0000256" key="8">
    <source>
        <dbReference type="ARBA" id="ARBA00022679"/>
    </source>
</evidence>
<evidence type="ECO:0000256" key="5">
    <source>
        <dbReference type="ARBA" id="ARBA00011895"/>
    </source>
</evidence>
<dbReference type="GO" id="GO:0006166">
    <property type="term" value="P:purine ribonucleoside salvage"/>
    <property type="evidence" value="ECO:0007669"/>
    <property type="project" value="UniProtKB-KW"/>
</dbReference>
<dbReference type="GO" id="GO:0000166">
    <property type="term" value="F:nucleotide binding"/>
    <property type="evidence" value="ECO:0007669"/>
    <property type="project" value="UniProtKB-KW"/>
</dbReference>
<dbReference type="InterPro" id="IPR029057">
    <property type="entry name" value="PRTase-like"/>
</dbReference>
<dbReference type="NCBIfam" id="TIGR01203">
    <property type="entry name" value="HGPRTase"/>
    <property type="match status" value="1"/>
</dbReference>
<evidence type="ECO:0000256" key="11">
    <source>
        <dbReference type="ARBA" id="ARBA00022741"/>
    </source>
</evidence>
<proteinExistence type="inferred from homology"/>
<dbReference type="EMBL" id="MFFM01000041">
    <property type="protein sequence ID" value="OGF09442.1"/>
    <property type="molecule type" value="Genomic_DNA"/>
</dbReference>
<comment type="catalytic activity">
    <reaction evidence="14">
        <text>IMP + diphosphate = hypoxanthine + 5-phospho-alpha-D-ribose 1-diphosphate</text>
        <dbReference type="Rhea" id="RHEA:17973"/>
        <dbReference type="ChEBI" id="CHEBI:17368"/>
        <dbReference type="ChEBI" id="CHEBI:33019"/>
        <dbReference type="ChEBI" id="CHEBI:58017"/>
        <dbReference type="ChEBI" id="CHEBI:58053"/>
        <dbReference type="EC" id="2.4.2.8"/>
    </reaction>
    <physiologicalReaction direction="right-to-left" evidence="14">
        <dbReference type="Rhea" id="RHEA:17975"/>
    </physiologicalReaction>
</comment>
<evidence type="ECO:0000313" key="17">
    <source>
        <dbReference type="EMBL" id="OGF09442.1"/>
    </source>
</evidence>
<comment type="caution">
    <text evidence="17">The sequence shown here is derived from an EMBL/GenBank/DDBJ whole genome shotgun (WGS) entry which is preliminary data.</text>
</comment>
<evidence type="ECO:0000256" key="3">
    <source>
        <dbReference type="ARBA" id="ARBA00004669"/>
    </source>
</evidence>
<feature type="domain" description="Phosphoribosyltransferase" evidence="16">
    <location>
        <begin position="13"/>
        <end position="159"/>
    </location>
</feature>
<comment type="similarity">
    <text evidence="4 15">Belongs to the purine/pyrimidine phosphoribosyltransferase family.</text>
</comment>
<comment type="subcellular location">
    <subcellularLocation>
        <location evidence="2 15">Cytoplasm</location>
    </subcellularLocation>
</comment>
<comment type="pathway">
    <text evidence="3 15">Purine metabolism; IMP biosynthesis via salvage pathway; IMP from hypoxanthine: step 1/1.</text>
</comment>
<evidence type="ECO:0000256" key="2">
    <source>
        <dbReference type="ARBA" id="ARBA00004496"/>
    </source>
</evidence>
<dbReference type="CDD" id="cd06223">
    <property type="entry name" value="PRTases_typeI"/>
    <property type="match status" value="1"/>
</dbReference>
<evidence type="ECO:0000256" key="6">
    <source>
        <dbReference type="ARBA" id="ARBA00022490"/>
    </source>
</evidence>
<evidence type="ECO:0000259" key="16">
    <source>
        <dbReference type="Pfam" id="PF00156"/>
    </source>
</evidence>
<evidence type="ECO:0000256" key="12">
    <source>
        <dbReference type="ARBA" id="ARBA00022842"/>
    </source>
</evidence>
<evidence type="ECO:0000256" key="14">
    <source>
        <dbReference type="ARBA" id="ARBA00049402"/>
    </source>
</evidence>
<keyword evidence="12 15" id="KW-0460">Magnesium</keyword>
<evidence type="ECO:0000256" key="13">
    <source>
        <dbReference type="ARBA" id="ARBA00048811"/>
    </source>
</evidence>
<dbReference type="Proteomes" id="UP000177230">
    <property type="component" value="Unassembled WGS sequence"/>
</dbReference>
<evidence type="ECO:0000256" key="1">
    <source>
        <dbReference type="ARBA" id="ARBA00001946"/>
    </source>
</evidence>
<keyword evidence="10 15" id="KW-0660">Purine salvage</keyword>
<dbReference type="InterPro" id="IPR050408">
    <property type="entry name" value="HGPRT"/>
</dbReference>
<comment type="cofactor">
    <cofactor evidence="1 15">
        <name>Mg(2+)</name>
        <dbReference type="ChEBI" id="CHEBI:18420"/>
    </cofactor>
</comment>
<dbReference type="GO" id="GO:0000287">
    <property type="term" value="F:magnesium ion binding"/>
    <property type="evidence" value="ECO:0007669"/>
    <property type="project" value="TreeGrafter"/>
</dbReference>
<dbReference type="PANTHER" id="PTHR43340">
    <property type="entry name" value="HYPOXANTHINE-GUANINE PHOSPHORIBOSYLTRANSFERASE"/>
    <property type="match status" value="1"/>
</dbReference>
<gene>
    <name evidence="17" type="ORF">A2024_00640</name>
</gene>
<protein>
    <recommendedName>
        <fullName evidence="5 15">Hypoxanthine phosphoribosyltransferase</fullName>
        <ecNumber evidence="5 15">2.4.2.8</ecNumber>
    </recommendedName>
</protein>
<dbReference type="UniPathway" id="UPA00591">
    <property type="reaction ID" value="UER00648"/>
</dbReference>
<evidence type="ECO:0000256" key="15">
    <source>
        <dbReference type="RuleBase" id="RU364099"/>
    </source>
</evidence>
<keyword evidence="8 15" id="KW-0808">Transferase</keyword>
<dbReference type="Gene3D" id="3.40.50.2020">
    <property type="match status" value="1"/>
</dbReference>
<dbReference type="GO" id="GO:0032264">
    <property type="term" value="P:IMP salvage"/>
    <property type="evidence" value="ECO:0007669"/>
    <property type="project" value="UniProtKB-UniPathway"/>
</dbReference>
<evidence type="ECO:0000313" key="18">
    <source>
        <dbReference type="Proteomes" id="UP000177230"/>
    </source>
</evidence>
<dbReference type="GO" id="GO:0004422">
    <property type="term" value="F:hypoxanthine phosphoribosyltransferase activity"/>
    <property type="evidence" value="ECO:0007669"/>
    <property type="project" value="InterPro"/>
</dbReference>
<dbReference type="SUPFAM" id="SSF53271">
    <property type="entry name" value="PRTase-like"/>
    <property type="match status" value="1"/>
</dbReference>
<keyword evidence="9 15" id="KW-0479">Metal-binding</keyword>
<keyword evidence="11 15" id="KW-0547">Nucleotide-binding</keyword>
<comment type="catalytic activity">
    <reaction evidence="13">
        <text>GMP + diphosphate = guanine + 5-phospho-alpha-D-ribose 1-diphosphate</text>
        <dbReference type="Rhea" id="RHEA:25424"/>
        <dbReference type="ChEBI" id="CHEBI:16235"/>
        <dbReference type="ChEBI" id="CHEBI:33019"/>
        <dbReference type="ChEBI" id="CHEBI:58017"/>
        <dbReference type="ChEBI" id="CHEBI:58115"/>
        <dbReference type="EC" id="2.4.2.8"/>
    </reaction>
    <physiologicalReaction direction="right-to-left" evidence="13">
        <dbReference type="Rhea" id="RHEA:25426"/>
    </physiologicalReaction>
</comment>
<dbReference type="EC" id="2.4.2.8" evidence="5 15"/>
<dbReference type="Pfam" id="PF00156">
    <property type="entry name" value="Pribosyltran"/>
    <property type="match status" value="1"/>
</dbReference>
<name>A0A1F5R4P6_9BACT</name>
<evidence type="ECO:0000256" key="9">
    <source>
        <dbReference type="ARBA" id="ARBA00022723"/>
    </source>
</evidence>
<organism evidence="17 18">
    <name type="scientific">Candidatus Edwardsbacteria bacterium GWF2_54_11</name>
    <dbReference type="NCBI Taxonomy" id="1817851"/>
    <lineage>
        <taxon>Bacteria</taxon>
        <taxon>Candidatus Edwardsiibacteriota</taxon>
    </lineage>
</organism>
<sequence length="176" mass="19929">MRNGAKNILISREQIQQRILELGREISRDYPDKNPVLVGVLRGSFVFLADLIRAVTIPLEVDFISVESYGSQTNSSGVVRLLQDLNTNIKGRDVILVEDIVDTGIPLSYLIDNLKTRNPASLVICALLDKKERRQKEPGILKYVGFTIPDKFVIGYGLDHAQQYRNLPYVSWVEEE</sequence>
<reference evidence="17 18" key="1">
    <citation type="journal article" date="2016" name="Nat. Commun.">
        <title>Thousands of microbial genomes shed light on interconnected biogeochemical processes in an aquifer system.</title>
        <authorList>
            <person name="Anantharaman K."/>
            <person name="Brown C.T."/>
            <person name="Hug L.A."/>
            <person name="Sharon I."/>
            <person name="Castelle C.J."/>
            <person name="Probst A.J."/>
            <person name="Thomas B.C."/>
            <person name="Singh A."/>
            <person name="Wilkins M.J."/>
            <person name="Karaoz U."/>
            <person name="Brodie E.L."/>
            <person name="Williams K.H."/>
            <person name="Hubbard S.S."/>
            <person name="Banfield J.F."/>
        </authorList>
    </citation>
    <scope>NUCLEOTIDE SEQUENCE [LARGE SCALE GENOMIC DNA]</scope>
</reference>
<evidence type="ECO:0000256" key="10">
    <source>
        <dbReference type="ARBA" id="ARBA00022726"/>
    </source>
</evidence>
<dbReference type="GO" id="GO:0005829">
    <property type="term" value="C:cytosol"/>
    <property type="evidence" value="ECO:0007669"/>
    <property type="project" value="TreeGrafter"/>
</dbReference>
<dbReference type="InterPro" id="IPR000836">
    <property type="entry name" value="PRTase_dom"/>
</dbReference>
<keyword evidence="6 15" id="KW-0963">Cytoplasm</keyword>
<evidence type="ECO:0000256" key="7">
    <source>
        <dbReference type="ARBA" id="ARBA00022676"/>
    </source>
</evidence>
<dbReference type="GO" id="GO:0046100">
    <property type="term" value="P:hypoxanthine metabolic process"/>
    <property type="evidence" value="ECO:0007669"/>
    <property type="project" value="TreeGrafter"/>
</dbReference>
<dbReference type="GO" id="GO:0032263">
    <property type="term" value="P:GMP salvage"/>
    <property type="evidence" value="ECO:0007669"/>
    <property type="project" value="TreeGrafter"/>
</dbReference>
<dbReference type="GO" id="GO:0052657">
    <property type="term" value="F:guanine phosphoribosyltransferase activity"/>
    <property type="evidence" value="ECO:0007669"/>
    <property type="project" value="UniProtKB-ARBA"/>
</dbReference>